<sequence>MHGSSSRRPLNPRTAHGSGQSPKRVLSLLGVSLLGLTPLVSLGCSNGDGPLVLEPKTLTKTRMASRVVVPADLSATSEDRFGNPFAPAKKVEPEAPAGGYEWDVPASWVEVAPRSQFRMVDFQVAGVSTAECYVTKLPGGAGGVIGNINRWASTQLGLPPLTEADVALLPRHSLLGREGVLFEADGDFSGVGGASLEQARMMGLVLEDPMFTLFVKMTGPRDLVLAERQAFLDFAASLRESEDPPSGNSAAPAAPGAGGGGFGFDEIDYELPEGWTRGGPRPMRLMSFVTADGGDVSVSTAGGTLDQNLTRWYGQVGLAPPQGAAILGLERIPVLGRSSIVVDVEGDFTGMGDQKVPDQRLLGIIVPLEANDESLFVKMVGDRELVGAERERLLAFARSMTKTPESQATTKGR</sequence>
<feature type="region of interest" description="Disordered" evidence="1">
    <location>
        <begin position="1"/>
        <end position="22"/>
    </location>
</feature>
<organism evidence="2 3">
    <name type="scientific">Engelhardtia mirabilis</name>
    <dbReference type="NCBI Taxonomy" id="2528011"/>
    <lineage>
        <taxon>Bacteria</taxon>
        <taxon>Pseudomonadati</taxon>
        <taxon>Planctomycetota</taxon>
        <taxon>Planctomycetia</taxon>
        <taxon>Planctomycetia incertae sedis</taxon>
        <taxon>Engelhardtia</taxon>
    </lineage>
</organism>
<reference evidence="2 3" key="1">
    <citation type="submission" date="2019-02" db="EMBL/GenBank/DDBJ databases">
        <title>Deep-cultivation of Planctomycetes and their phenomic and genomic characterization uncovers novel biology.</title>
        <authorList>
            <person name="Wiegand S."/>
            <person name="Jogler M."/>
            <person name="Boedeker C."/>
            <person name="Pinto D."/>
            <person name="Vollmers J."/>
            <person name="Rivas-Marin E."/>
            <person name="Kohn T."/>
            <person name="Peeters S.H."/>
            <person name="Heuer A."/>
            <person name="Rast P."/>
            <person name="Oberbeckmann S."/>
            <person name="Bunk B."/>
            <person name="Jeske O."/>
            <person name="Meyerdierks A."/>
            <person name="Storesund J.E."/>
            <person name="Kallscheuer N."/>
            <person name="Luecker S."/>
            <person name="Lage O.M."/>
            <person name="Pohl T."/>
            <person name="Merkel B.J."/>
            <person name="Hornburger P."/>
            <person name="Mueller R.-W."/>
            <person name="Bruemmer F."/>
            <person name="Labrenz M."/>
            <person name="Spormann A.M."/>
            <person name="Op den Camp H."/>
            <person name="Overmann J."/>
            <person name="Amann R."/>
            <person name="Jetten M.S.M."/>
            <person name="Mascher T."/>
            <person name="Medema M.H."/>
            <person name="Devos D.P."/>
            <person name="Kaster A.-K."/>
            <person name="Ovreas L."/>
            <person name="Rohde M."/>
            <person name="Galperin M.Y."/>
            <person name="Jogler C."/>
        </authorList>
    </citation>
    <scope>NUCLEOTIDE SEQUENCE [LARGE SCALE GENOMIC DNA]</scope>
    <source>
        <strain evidence="2 3">Pla133</strain>
    </source>
</reference>
<accession>A0A518BJS4</accession>
<dbReference type="RefSeq" id="WP_145065127.1">
    <property type="nucleotide sequence ID" value="NZ_CP036287.1"/>
</dbReference>
<dbReference type="AlphaFoldDB" id="A0A518BJS4"/>
<dbReference type="Proteomes" id="UP000316921">
    <property type="component" value="Chromosome"/>
</dbReference>
<name>A0A518BJS4_9BACT</name>
<keyword evidence="3" id="KW-1185">Reference proteome</keyword>
<evidence type="ECO:0000256" key="1">
    <source>
        <dbReference type="SAM" id="MobiDB-lite"/>
    </source>
</evidence>
<proteinExistence type="predicted"/>
<evidence type="ECO:0000313" key="2">
    <source>
        <dbReference type="EMBL" id="QDU67183.1"/>
    </source>
</evidence>
<protein>
    <submittedName>
        <fullName evidence="2">Uncharacterized protein</fullName>
    </submittedName>
</protein>
<dbReference type="EMBL" id="CP036287">
    <property type="protein sequence ID" value="QDU67183.1"/>
    <property type="molecule type" value="Genomic_DNA"/>
</dbReference>
<dbReference type="KEGG" id="pbap:Pla133_22610"/>
<evidence type="ECO:0000313" key="3">
    <source>
        <dbReference type="Proteomes" id="UP000316921"/>
    </source>
</evidence>
<gene>
    <name evidence="2" type="ORF">Pla133_22610</name>
</gene>